<dbReference type="SUPFAM" id="SSF101821">
    <property type="entry name" value="Aminopeptidase/glucanase lid domain"/>
    <property type="match status" value="1"/>
</dbReference>
<dbReference type="GO" id="GO:0046872">
    <property type="term" value="F:metal ion binding"/>
    <property type="evidence" value="ECO:0007669"/>
    <property type="project" value="UniProtKB-KW"/>
</dbReference>
<feature type="binding site" evidence="7">
    <location>
        <position position="241"/>
    </location>
    <ligand>
        <name>Zn(2+)</name>
        <dbReference type="ChEBI" id="CHEBI:29105"/>
        <label>1</label>
    </ligand>
</feature>
<feature type="binding site" evidence="7">
    <location>
        <position position="329"/>
    </location>
    <ligand>
        <name>Zn(2+)</name>
        <dbReference type="ChEBI" id="CHEBI:29105"/>
        <label>2</label>
    </ligand>
</feature>
<feature type="non-terminal residue" evidence="8">
    <location>
        <position position="346"/>
    </location>
</feature>
<dbReference type="InterPro" id="IPR008007">
    <property type="entry name" value="Peptidase_M42"/>
</dbReference>
<evidence type="ECO:0000256" key="1">
    <source>
        <dbReference type="ARBA" id="ARBA00006272"/>
    </source>
</evidence>
<evidence type="ECO:0000313" key="8">
    <source>
        <dbReference type="EMBL" id="MBX8644785.1"/>
    </source>
</evidence>
<feature type="binding site" evidence="7">
    <location>
        <position position="219"/>
    </location>
    <ligand>
        <name>Zn(2+)</name>
        <dbReference type="ChEBI" id="CHEBI:29105"/>
        <label>2</label>
    </ligand>
</feature>
<reference evidence="8" key="1">
    <citation type="submission" date="2021-05" db="EMBL/GenBank/DDBJ databases">
        <title>Genomic insights into ecological role and evolution of a novel Thermoplasmata order Candidatus Sysuiplasmatales.</title>
        <authorList>
            <person name="Yuan Y."/>
        </authorList>
    </citation>
    <scope>NUCLEOTIDE SEQUENCE</scope>
    <source>
        <strain evidence="8">TUT19-bin139</strain>
    </source>
</reference>
<dbReference type="SUPFAM" id="SSF53187">
    <property type="entry name" value="Zn-dependent exopeptidases"/>
    <property type="match status" value="1"/>
</dbReference>
<dbReference type="EMBL" id="JAHEAC010000102">
    <property type="protein sequence ID" value="MBX8644785.1"/>
    <property type="molecule type" value="Genomic_DNA"/>
</dbReference>
<dbReference type="InterPro" id="IPR023367">
    <property type="entry name" value="Peptidase_M42_dom2"/>
</dbReference>
<dbReference type="InterPro" id="IPR051464">
    <property type="entry name" value="Peptidase_M42_aminopept"/>
</dbReference>
<dbReference type="Proteomes" id="UP000750197">
    <property type="component" value="Unassembled WGS sequence"/>
</dbReference>
<keyword evidence="5" id="KW-0378">Hydrolase</keyword>
<dbReference type="AlphaFoldDB" id="A0A8J8CDV8"/>
<evidence type="ECO:0000256" key="6">
    <source>
        <dbReference type="PIRSR" id="PIRSR001123-1"/>
    </source>
</evidence>
<accession>A0A8J8CDV8</accession>
<dbReference type="PIRSF" id="PIRSF001123">
    <property type="entry name" value="PepA_GA"/>
    <property type="match status" value="1"/>
</dbReference>
<dbReference type="GO" id="GO:0006508">
    <property type="term" value="P:proteolysis"/>
    <property type="evidence" value="ECO:0007669"/>
    <property type="project" value="UniProtKB-KW"/>
</dbReference>
<feature type="binding site" evidence="7">
    <location>
        <position position="68"/>
    </location>
    <ligand>
        <name>Zn(2+)</name>
        <dbReference type="ChEBI" id="CHEBI:29105"/>
        <label>1</label>
    </ligand>
</feature>
<evidence type="ECO:0000256" key="2">
    <source>
        <dbReference type="ARBA" id="ARBA00022438"/>
    </source>
</evidence>
<comment type="similarity">
    <text evidence="1">Belongs to the peptidase M42 family.</text>
</comment>
<dbReference type="PANTHER" id="PTHR32481:SF0">
    <property type="entry name" value="AMINOPEPTIDASE YPDE-RELATED"/>
    <property type="match status" value="1"/>
</dbReference>
<evidence type="ECO:0000256" key="4">
    <source>
        <dbReference type="ARBA" id="ARBA00022723"/>
    </source>
</evidence>
<dbReference type="Gene3D" id="3.40.630.10">
    <property type="entry name" value="Zn peptidases"/>
    <property type="match status" value="1"/>
</dbReference>
<name>A0A8J8CDV8_9ARCH</name>
<gene>
    <name evidence="8" type="ORF">KIY12_08725</name>
</gene>
<evidence type="ECO:0000256" key="3">
    <source>
        <dbReference type="ARBA" id="ARBA00022670"/>
    </source>
</evidence>
<evidence type="ECO:0000256" key="5">
    <source>
        <dbReference type="ARBA" id="ARBA00022801"/>
    </source>
</evidence>
<sequence length="346" mass="36790">MSIKKEDIDLLGRLSESFGPSGFEREAARIVKNAGSAYSDSISFDRLGSVIFTKTGGDSAPKILLAGHMDEVGFVVTGIDENTGFLTFGPVGGWFDQVLLGHRVKIRTRKSDVTGVVASKPPHLLPPEEREKVVKLTSMYVDIGATSAKEAEMDFGVRIGDPIAPEAGFVNVGKNGMVIGKAFDDRIGTFVGLQVMKRLALGRIRHPNTVYFAATVQEEVGLRGAQTVSHVVAPDVAFALEVDIAGDVPGIKPSEAPSRLGKGPSILTYDASMIPNQELKSFVIDIAEQEGIPYQLSTVSRGGTDAGKFHLSGSGCPSIVVGVPTRHIHSHSAIANLNDIDSAIRL</sequence>
<feature type="binding site" evidence="7">
    <location>
        <position position="184"/>
    </location>
    <ligand>
        <name>Zn(2+)</name>
        <dbReference type="ChEBI" id="CHEBI:29105"/>
        <label>1</label>
    </ligand>
</feature>
<feature type="active site" description="Proton acceptor" evidence="6">
    <location>
        <position position="218"/>
    </location>
</feature>
<keyword evidence="3" id="KW-0645">Protease</keyword>
<keyword evidence="2" id="KW-0031">Aminopeptidase</keyword>
<feature type="binding site" evidence="7">
    <location>
        <position position="184"/>
    </location>
    <ligand>
        <name>Zn(2+)</name>
        <dbReference type="ChEBI" id="CHEBI:29105"/>
        <label>2</label>
    </ligand>
</feature>
<evidence type="ECO:0000256" key="7">
    <source>
        <dbReference type="PIRSR" id="PIRSR001123-2"/>
    </source>
</evidence>
<dbReference type="PANTHER" id="PTHR32481">
    <property type="entry name" value="AMINOPEPTIDASE"/>
    <property type="match status" value="1"/>
</dbReference>
<organism evidence="8 9">
    <name type="scientific">Candidatus Sysuiplasma superficiale</name>
    <dbReference type="NCBI Taxonomy" id="2823368"/>
    <lineage>
        <taxon>Archaea</taxon>
        <taxon>Methanobacteriati</taxon>
        <taxon>Thermoplasmatota</taxon>
        <taxon>Thermoplasmata</taxon>
        <taxon>Candidatus Sysuiplasmatales</taxon>
        <taxon>Candidatus Sysuiplasmataceae</taxon>
        <taxon>Candidatus Sysuiplasma</taxon>
    </lineage>
</organism>
<evidence type="ECO:0000313" key="9">
    <source>
        <dbReference type="Proteomes" id="UP000750197"/>
    </source>
</evidence>
<comment type="caution">
    <text evidence="8">The sequence shown here is derived from an EMBL/GenBank/DDBJ whole genome shotgun (WGS) entry which is preliminary data.</text>
</comment>
<dbReference type="CDD" id="cd05656">
    <property type="entry name" value="M42_Frv"/>
    <property type="match status" value="1"/>
</dbReference>
<dbReference type="Gene3D" id="2.40.30.40">
    <property type="entry name" value="Peptidase M42, domain 2"/>
    <property type="match status" value="1"/>
</dbReference>
<keyword evidence="4 7" id="KW-0479">Metal-binding</keyword>
<proteinExistence type="inferred from homology"/>
<dbReference type="Pfam" id="PF05343">
    <property type="entry name" value="Peptidase_M42"/>
    <property type="match status" value="1"/>
</dbReference>
<protein>
    <submittedName>
        <fullName evidence="8">M42 family metallopeptidase</fullName>
    </submittedName>
</protein>
<comment type="cofactor">
    <cofactor evidence="7">
        <name>a divalent metal cation</name>
        <dbReference type="ChEBI" id="CHEBI:60240"/>
    </cofactor>
    <text evidence="7">Binds 2 divalent metal cations per subunit.</text>
</comment>
<dbReference type="GO" id="GO:0004177">
    <property type="term" value="F:aminopeptidase activity"/>
    <property type="evidence" value="ECO:0007669"/>
    <property type="project" value="UniProtKB-KW"/>
</dbReference>